<feature type="compositionally biased region" description="Basic and acidic residues" evidence="1">
    <location>
        <begin position="502"/>
        <end position="534"/>
    </location>
</feature>
<evidence type="ECO:0000256" key="1">
    <source>
        <dbReference type="SAM" id="MobiDB-lite"/>
    </source>
</evidence>
<accession>A0AAN6T8C9</accession>
<feature type="region of interest" description="Disordered" evidence="1">
    <location>
        <begin position="1"/>
        <end position="24"/>
    </location>
</feature>
<feature type="region of interest" description="Disordered" evidence="1">
    <location>
        <begin position="42"/>
        <end position="68"/>
    </location>
</feature>
<feature type="transmembrane region" description="Helical" evidence="2">
    <location>
        <begin position="219"/>
        <end position="247"/>
    </location>
</feature>
<dbReference type="InterPro" id="IPR021369">
    <property type="entry name" value="DUF2985"/>
</dbReference>
<dbReference type="RefSeq" id="XP_064665611.1">
    <property type="nucleotide sequence ID" value="XM_064812318.1"/>
</dbReference>
<reference evidence="3" key="1">
    <citation type="journal article" date="2023" name="Mol. Phylogenet. Evol.">
        <title>Genome-scale phylogeny and comparative genomics of the fungal order Sordariales.</title>
        <authorList>
            <person name="Hensen N."/>
            <person name="Bonometti L."/>
            <person name="Westerberg I."/>
            <person name="Brannstrom I.O."/>
            <person name="Guillou S."/>
            <person name="Cros-Aarteil S."/>
            <person name="Calhoun S."/>
            <person name="Haridas S."/>
            <person name="Kuo A."/>
            <person name="Mondo S."/>
            <person name="Pangilinan J."/>
            <person name="Riley R."/>
            <person name="LaButti K."/>
            <person name="Andreopoulos B."/>
            <person name="Lipzen A."/>
            <person name="Chen C."/>
            <person name="Yan M."/>
            <person name="Daum C."/>
            <person name="Ng V."/>
            <person name="Clum A."/>
            <person name="Steindorff A."/>
            <person name="Ohm R.A."/>
            <person name="Martin F."/>
            <person name="Silar P."/>
            <person name="Natvig D.O."/>
            <person name="Lalanne C."/>
            <person name="Gautier V."/>
            <person name="Ament-Velasquez S.L."/>
            <person name="Kruys A."/>
            <person name="Hutchinson M.I."/>
            <person name="Powell A.J."/>
            <person name="Barry K."/>
            <person name="Miller A.N."/>
            <person name="Grigoriev I.V."/>
            <person name="Debuchy R."/>
            <person name="Gladieux P."/>
            <person name="Hiltunen Thoren M."/>
            <person name="Johannesson H."/>
        </authorList>
    </citation>
    <scope>NUCLEOTIDE SEQUENCE</scope>
    <source>
        <strain evidence="3">CBS 508.74</strain>
    </source>
</reference>
<keyword evidence="2" id="KW-0472">Membrane</keyword>
<proteinExistence type="predicted"/>
<dbReference type="PANTHER" id="PTHR35872">
    <property type="entry name" value="INTEGRAL MEMBRANE PROTEIN (AFU_ORTHOLOGUE AFUA_5G07110)"/>
    <property type="match status" value="1"/>
</dbReference>
<reference evidence="3" key="2">
    <citation type="submission" date="2023-05" db="EMBL/GenBank/DDBJ databases">
        <authorList>
            <consortium name="Lawrence Berkeley National Laboratory"/>
            <person name="Steindorff A."/>
            <person name="Hensen N."/>
            <person name="Bonometti L."/>
            <person name="Westerberg I."/>
            <person name="Brannstrom I.O."/>
            <person name="Guillou S."/>
            <person name="Cros-Aarteil S."/>
            <person name="Calhoun S."/>
            <person name="Haridas S."/>
            <person name="Kuo A."/>
            <person name="Mondo S."/>
            <person name="Pangilinan J."/>
            <person name="Riley R."/>
            <person name="Labutti K."/>
            <person name="Andreopoulos B."/>
            <person name="Lipzen A."/>
            <person name="Chen C."/>
            <person name="Yanf M."/>
            <person name="Daum C."/>
            <person name="Ng V."/>
            <person name="Clum A."/>
            <person name="Ohm R."/>
            <person name="Martin F."/>
            <person name="Silar P."/>
            <person name="Natvig D."/>
            <person name="Lalanne C."/>
            <person name="Gautier V."/>
            <person name="Ament-Velasquez S.L."/>
            <person name="Kruys A."/>
            <person name="Hutchinson M.I."/>
            <person name="Powell A.J."/>
            <person name="Barry K."/>
            <person name="Miller A.N."/>
            <person name="Grigoriev I.V."/>
            <person name="Debuchy R."/>
            <person name="Gladieux P."/>
            <person name="Thoren M.H."/>
            <person name="Johannesson H."/>
        </authorList>
    </citation>
    <scope>NUCLEOTIDE SEQUENCE</scope>
    <source>
        <strain evidence="3">CBS 508.74</strain>
    </source>
</reference>
<evidence type="ECO:0008006" key="5">
    <source>
        <dbReference type="Google" id="ProtNLM"/>
    </source>
</evidence>
<feature type="transmembrane region" description="Helical" evidence="2">
    <location>
        <begin position="409"/>
        <end position="430"/>
    </location>
</feature>
<name>A0AAN6T8C9_9PEZI</name>
<protein>
    <recommendedName>
        <fullName evidence="5">Integral membrane protein</fullName>
    </recommendedName>
</protein>
<evidence type="ECO:0000313" key="3">
    <source>
        <dbReference type="EMBL" id="KAK4108041.1"/>
    </source>
</evidence>
<keyword evidence="2" id="KW-0812">Transmembrane</keyword>
<evidence type="ECO:0000313" key="4">
    <source>
        <dbReference type="Proteomes" id="UP001302812"/>
    </source>
</evidence>
<comment type="caution">
    <text evidence="3">The sequence shown here is derived from an EMBL/GenBank/DDBJ whole genome shotgun (WGS) entry which is preliminary data.</text>
</comment>
<feature type="compositionally biased region" description="Pro residues" evidence="1">
    <location>
        <begin position="1"/>
        <end position="11"/>
    </location>
</feature>
<dbReference type="Pfam" id="PF11204">
    <property type="entry name" value="DUF2985"/>
    <property type="match status" value="1"/>
</dbReference>
<feature type="transmembrane region" description="Helical" evidence="2">
    <location>
        <begin position="377"/>
        <end position="403"/>
    </location>
</feature>
<dbReference type="PANTHER" id="PTHR35872:SF2">
    <property type="entry name" value="INTEGRAL MEMBRANE PROTEIN (AFU_ORTHOLOGUE AFUA_5G07110)"/>
    <property type="match status" value="1"/>
</dbReference>
<gene>
    <name evidence="3" type="ORF">N656DRAFT_718921</name>
</gene>
<sequence>MPPLPALPPELPSQAPAETPAIPVTAPNERYSAFGRRRHTLQNPPVVGAANPADPAVGGPPGTAVDRAADRDRYNSRIVDFLDVVDPEVATLSSITNIQNSLFVPSLGKWVNRRPTFHLPELPPIPRAYPTSKEDGTSAQPTEVTVPPEPHPARSSSPSLSSVLSEPRYAILPEDASLQGWTDEDIKKMNDYVRHMLHSRRSKAKQRLRAFGRYCSKPLGFLVTLYATLITLFGLAWVLFLIGWIYVGERQLYVINVIDYVLVALFAVVGDGLAPFRAIDTYHMIYVAHYHRKTWKQRKKLLLPQLKDHNDLPTAKDDAGTAADLEAQAKRPDDEFFPVLSDKEQERLVHHQTKLAKSHTFYKPHETETHRAFPLRLLIAVVLLLDLHSCLQIALGVCTWGIAYEHRPAALTTTILCCSIATNIAAGVLISIGDRRTRKHEVLDRLLKQDLTEQAMRKVEKKKAKKAQREEERHGGDESGRATGTMKEVKAALADKLNIRSSMDKERTSSDGRGKGEEQARPARDSTGKAKDEGVGSQDHMQMPGGYIEEEQEP</sequence>
<dbReference type="AlphaFoldDB" id="A0AAN6T8C9"/>
<evidence type="ECO:0000256" key="2">
    <source>
        <dbReference type="SAM" id="Phobius"/>
    </source>
</evidence>
<feature type="compositionally biased region" description="Basic and acidic residues" evidence="1">
    <location>
        <begin position="467"/>
        <end position="480"/>
    </location>
</feature>
<organism evidence="3 4">
    <name type="scientific">Canariomyces notabilis</name>
    <dbReference type="NCBI Taxonomy" id="2074819"/>
    <lineage>
        <taxon>Eukaryota</taxon>
        <taxon>Fungi</taxon>
        <taxon>Dikarya</taxon>
        <taxon>Ascomycota</taxon>
        <taxon>Pezizomycotina</taxon>
        <taxon>Sordariomycetes</taxon>
        <taxon>Sordariomycetidae</taxon>
        <taxon>Sordariales</taxon>
        <taxon>Chaetomiaceae</taxon>
        <taxon>Canariomyces</taxon>
    </lineage>
</organism>
<feature type="region of interest" description="Disordered" evidence="1">
    <location>
        <begin position="457"/>
        <end position="554"/>
    </location>
</feature>
<keyword evidence="4" id="KW-1185">Reference proteome</keyword>
<dbReference type="GeneID" id="89936443"/>
<feature type="region of interest" description="Disordered" evidence="1">
    <location>
        <begin position="122"/>
        <end position="161"/>
    </location>
</feature>
<feature type="transmembrane region" description="Helical" evidence="2">
    <location>
        <begin position="253"/>
        <end position="274"/>
    </location>
</feature>
<keyword evidence="2" id="KW-1133">Transmembrane helix</keyword>
<dbReference type="EMBL" id="MU853366">
    <property type="protein sequence ID" value="KAK4108041.1"/>
    <property type="molecule type" value="Genomic_DNA"/>
</dbReference>
<dbReference type="Proteomes" id="UP001302812">
    <property type="component" value="Unassembled WGS sequence"/>
</dbReference>